<gene>
    <name evidence="1" type="ORF">DEF24_03295</name>
</gene>
<proteinExistence type="predicted"/>
<dbReference type="EMBL" id="QEIN01000015">
    <property type="protein sequence ID" value="RCV61769.1"/>
    <property type="molecule type" value="Genomic_DNA"/>
</dbReference>
<sequence length="112" mass="12986">MNLTDLRTGFRDDDQRQRARSVVHDRLADDREQQECRYLMRFWWQLGMPYEEVTVEQLRTHVGRPKLDAVEALISAIRTSPEMVDAWISAAEEAFPVSRDRGCALHSEGTHG</sequence>
<name>A0A368TAK9_9ACTN</name>
<accession>A0A368TAK9</accession>
<evidence type="ECO:0000313" key="2">
    <source>
        <dbReference type="Proteomes" id="UP000253318"/>
    </source>
</evidence>
<organism evidence="1 2">
    <name type="scientific">Marinitenerispora sediminis</name>
    <dbReference type="NCBI Taxonomy" id="1931232"/>
    <lineage>
        <taxon>Bacteria</taxon>
        <taxon>Bacillati</taxon>
        <taxon>Actinomycetota</taxon>
        <taxon>Actinomycetes</taxon>
        <taxon>Streptosporangiales</taxon>
        <taxon>Nocardiopsidaceae</taxon>
        <taxon>Marinitenerispora</taxon>
    </lineage>
</organism>
<dbReference type="Proteomes" id="UP000253318">
    <property type="component" value="Unassembled WGS sequence"/>
</dbReference>
<evidence type="ECO:0000313" key="1">
    <source>
        <dbReference type="EMBL" id="RCV61769.1"/>
    </source>
</evidence>
<dbReference type="OrthoDB" id="3480244at2"/>
<dbReference type="RefSeq" id="WP_114399737.1">
    <property type="nucleotide sequence ID" value="NZ_QEIM01000149.1"/>
</dbReference>
<keyword evidence="2" id="KW-1185">Reference proteome</keyword>
<reference evidence="1 2" key="1">
    <citation type="submission" date="2018-04" db="EMBL/GenBank/DDBJ databases">
        <title>Novel actinobacteria from marine sediment.</title>
        <authorList>
            <person name="Ng Z.Y."/>
            <person name="Tan G.Y.A."/>
        </authorList>
    </citation>
    <scope>NUCLEOTIDE SEQUENCE [LARGE SCALE GENOMIC DNA]</scope>
    <source>
        <strain evidence="1 2">TPS81</strain>
    </source>
</reference>
<comment type="caution">
    <text evidence="1">The sequence shown here is derived from an EMBL/GenBank/DDBJ whole genome shotgun (WGS) entry which is preliminary data.</text>
</comment>
<dbReference type="AlphaFoldDB" id="A0A368TAK9"/>
<protein>
    <submittedName>
        <fullName evidence="1">Uncharacterized protein</fullName>
    </submittedName>
</protein>